<evidence type="ECO:0000313" key="2">
    <source>
        <dbReference type="EMBL" id="GLF98073.1"/>
    </source>
</evidence>
<sequence>MSHTEHDEPRGADLARIALLAAKKAAAQRGEHGRAQRKPSHRRTTLRGDGRDPMGLSGVIERLMAERGWEAPAAGGTVIDRWPAIATPEIAERLRAVAFDDTTRRLDLLPESPAWRLQGQLITAQLIRQANTEVGEGTVREIRILAAGSRPHHATEPGTAPAAAPPPEPTGPPRRYATDEYRKARAALHSEPVRHDNPAPVRTVRTRDDGYHQALAGIRTPLPRTEPAPVRTEEDRCAGYHAARAAIRTAPAPTPPSAPSPHEPPPQYWHALQSLRDSKVLSSPTT</sequence>
<feature type="region of interest" description="Disordered" evidence="1">
    <location>
        <begin position="246"/>
        <end position="268"/>
    </location>
</feature>
<feature type="compositionally biased region" description="Pro residues" evidence="1">
    <location>
        <begin position="252"/>
        <end position="267"/>
    </location>
</feature>
<feature type="compositionally biased region" description="Basic residues" evidence="1">
    <location>
        <begin position="35"/>
        <end position="45"/>
    </location>
</feature>
<gene>
    <name evidence="2" type="ORF">SYYSPA8_27270</name>
</gene>
<evidence type="ECO:0000256" key="1">
    <source>
        <dbReference type="SAM" id="MobiDB-lite"/>
    </source>
</evidence>
<dbReference type="Pfam" id="PF05258">
    <property type="entry name" value="DciA"/>
    <property type="match status" value="1"/>
</dbReference>
<dbReference type="InterPro" id="IPR007922">
    <property type="entry name" value="DciA-like"/>
</dbReference>
<feature type="region of interest" description="Disordered" evidence="1">
    <location>
        <begin position="149"/>
        <end position="176"/>
    </location>
</feature>
<feature type="region of interest" description="Disordered" evidence="1">
    <location>
        <begin position="25"/>
        <end position="55"/>
    </location>
</feature>
<reference evidence="2 3" key="1">
    <citation type="submission" date="2022-10" db="EMBL/GenBank/DDBJ databases">
        <title>Draft genome sequence of Streptomyces sp. YSPA8.</title>
        <authorList>
            <person name="Moriuchi R."/>
            <person name="Dohra H."/>
            <person name="Yamamura H."/>
            <person name="Kodani S."/>
        </authorList>
    </citation>
    <scope>NUCLEOTIDE SEQUENCE [LARGE SCALE GENOMIC DNA]</scope>
    <source>
        <strain evidence="2 3">YSPA8</strain>
    </source>
</reference>
<keyword evidence="3" id="KW-1185">Reference proteome</keyword>
<comment type="caution">
    <text evidence="2">The sequence shown here is derived from an EMBL/GenBank/DDBJ whole genome shotgun (WGS) entry which is preliminary data.</text>
</comment>
<protein>
    <submittedName>
        <fullName evidence="2">DUF721 domain-containing protein</fullName>
    </submittedName>
</protein>
<proteinExistence type="predicted"/>
<feature type="compositionally biased region" description="Pro residues" evidence="1">
    <location>
        <begin position="163"/>
        <end position="172"/>
    </location>
</feature>
<evidence type="ECO:0000313" key="3">
    <source>
        <dbReference type="Proteomes" id="UP001291653"/>
    </source>
</evidence>
<dbReference type="RefSeq" id="WP_323450062.1">
    <property type="nucleotide sequence ID" value="NZ_BSBI01000013.1"/>
</dbReference>
<name>A0ABQ5P658_9ACTN</name>
<dbReference type="EMBL" id="BSBI01000013">
    <property type="protein sequence ID" value="GLF98073.1"/>
    <property type="molecule type" value="Genomic_DNA"/>
</dbReference>
<organism evidence="2 3">
    <name type="scientific">Streptomyces yaizuensis</name>
    <dbReference type="NCBI Taxonomy" id="2989713"/>
    <lineage>
        <taxon>Bacteria</taxon>
        <taxon>Bacillati</taxon>
        <taxon>Actinomycetota</taxon>
        <taxon>Actinomycetes</taxon>
        <taxon>Kitasatosporales</taxon>
        <taxon>Streptomycetaceae</taxon>
        <taxon>Streptomyces</taxon>
    </lineage>
</organism>
<dbReference type="PANTHER" id="PTHR36456:SF1">
    <property type="entry name" value="UPF0232 PROTEIN SCO3875"/>
    <property type="match status" value="1"/>
</dbReference>
<dbReference type="PANTHER" id="PTHR36456">
    <property type="entry name" value="UPF0232 PROTEIN SCO3875"/>
    <property type="match status" value="1"/>
</dbReference>
<dbReference type="Proteomes" id="UP001291653">
    <property type="component" value="Unassembled WGS sequence"/>
</dbReference>
<accession>A0ABQ5P658</accession>